<reference evidence="1 2" key="1">
    <citation type="journal article" date="2018" name="Evol. Lett.">
        <title>Horizontal gene cluster transfer increased hallucinogenic mushroom diversity.</title>
        <authorList>
            <person name="Reynolds H.T."/>
            <person name="Vijayakumar V."/>
            <person name="Gluck-Thaler E."/>
            <person name="Korotkin H.B."/>
            <person name="Matheny P.B."/>
            <person name="Slot J.C."/>
        </authorList>
    </citation>
    <scope>NUCLEOTIDE SEQUENCE [LARGE SCALE GENOMIC DNA]</scope>
    <source>
        <strain evidence="1 2">2629</strain>
    </source>
</reference>
<organism evidence="1 2">
    <name type="scientific">Panaeolus cyanescens</name>
    <dbReference type="NCBI Taxonomy" id="181874"/>
    <lineage>
        <taxon>Eukaryota</taxon>
        <taxon>Fungi</taxon>
        <taxon>Dikarya</taxon>
        <taxon>Basidiomycota</taxon>
        <taxon>Agaricomycotina</taxon>
        <taxon>Agaricomycetes</taxon>
        <taxon>Agaricomycetidae</taxon>
        <taxon>Agaricales</taxon>
        <taxon>Agaricineae</taxon>
        <taxon>Galeropsidaceae</taxon>
        <taxon>Panaeolus</taxon>
    </lineage>
</organism>
<comment type="caution">
    <text evidence="1">The sequence shown here is derived from an EMBL/GenBank/DDBJ whole genome shotgun (WGS) entry which is preliminary data.</text>
</comment>
<evidence type="ECO:0008006" key="3">
    <source>
        <dbReference type="Google" id="ProtNLM"/>
    </source>
</evidence>
<evidence type="ECO:0000313" key="1">
    <source>
        <dbReference type="EMBL" id="PPQ64467.1"/>
    </source>
</evidence>
<dbReference type="InParanoid" id="A0A409VEW4"/>
<name>A0A409VEW4_9AGAR</name>
<sequence length="530" mass="59927">MEPSSSIIKNAFTNVPCTNPDILATIFAFLTVKHSMNIHEAQKSRTTLLSAALTCKSFTECALDALWRVIPSLLPLLNLLPSFVKNDDDGVYILKYVEEEAWDLYETYARRVREIVFQRADETRISPLVYLQLVRMRPPTTPLIPCLKTIRVDHGTQTKIDPTLLLLLANHQTERLDFLDRDNVYGNQFWTSFLATLSQSPGLKQFTIISHENIDLSIIRKLPNIQVLKLCLPNRRYSTSFIRSLGALRHLQSLTLDVGHLSARQDVNEPCKLPTLQRLRLIGHPNALAATFIDVQPTNLVHFCAFETLCPHINSQTSTSWQLLFSRLASFPNLASVEINQLSFRRWGDHGHSLSMDDVLPLVNHPNPSQLQSFTIIGGRVSTPESTGKFFKAFQHLRVFKLPLATHGSTINISGAILHIFYQSPMLATLQIMVEHQLSSNDKANIKQQLSLPLVGNPRPLKNLFLNPSLAVALRSTPEDALTFAEFIDVMFPQLQTMRHPDDKSNAWGWVDQMASSLRRARGRQSMQNN</sequence>
<protein>
    <recommendedName>
        <fullName evidence="3">F-box domain-containing protein</fullName>
    </recommendedName>
</protein>
<dbReference type="AlphaFoldDB" id="A0A409VEW4"/>
<dbReference type="SUPFAM" id="SSF52047">
    <property type="entry name" value="RNI-like"/>
    <property type="match status" value="1"/>
</dbReference>
<dbReference type="OrthoDB" id="2631350at2759"/>
<keyword evidence="2" id="KW-1185">Reference proteome</keyword>
<accession>A0A409VEW4</accession>
<evidence type="ECO:0000313" key="2">
    <source>
        <dbReference type="Proteomes" id="UP000284842"/>
    </source>
</evidence>
<dbReference type="Proteomes" id="UP000284842">
    <property type="component" value="Unassembled WGS sequence"/>
</dbReference>
<dbReference type="EMBL" id="NHTK01006086">
    <property type="protein sequence ID" value="PPQ64467.1"/>
    <property type="molecule type" value="Genomic_DNA"/>
</dbReference>
<gene>
    <name evidence="1" type="ORF">CVT24_008477</name>
</gene>
<proteinExistence type="predicted"/>
<dbReference type="STRING" id="181874.A0A409VEW4"/>